<keyword evidence="2" id="KW-1185">Reference proteome</keyword>
<gene>
    <name evidence="1" type="ORF">K3G42_017244</name>
</gene>
<protein>
    <submittedName>
        <fullName evidence="1">Uncharacterized protein</fullName>
    </submittedName>
</protein>
<comment type="caution">
    <text evidence="1">The sequence shown here is derived from an EMBL/GenBank/DDBJ whole genome shotgun (WGS) entry which is preliminary data.</text>
</comment>
<dbReference type="Proteomes" id="UP000827872">
    <property type="component" value="Linkage Group LG12"/>
</dbReference>
<reference evidence="1" key="1">
    <citation type="submission" date="2021-08" db="EMBL/GenBank/DDBJ databases">
        <title>The first chromosome-level gecko genome reveals the dynamic sex chromosomes of Neotropical dwarf geckos (Sphaerodactylidae: Sphaerodactylus).</title>
        <authorList>
            <person name="Pinto B.J."/>
            <person name="Keating S.E."/>
            <person name="Gamble T."/>
        </authorList>
    </citation>
    <scope>NUCLEOTIDE SEQUENCE</scope>
    <source>
        <strain evidence="1">TG3544</strain>
    </source>
</reference>
<proteinExistence type="predicted"/>
<organism evidence="1 2">
    <name type="scientific">Sphaerodactylus townsendi</name>
    <dbReference type="NCBI Taxonomy" id="933632"/>
    <lineage>
        <taxon>Eukaryota</taxon>
        <taxon>Metazoa</taxon>
        <taxon>Chordata</taxon>
        <taxon>Craniata</taxon>
        <taxon>Vertebrata</taxon>
        <taxon>Euteleostomi</taxon>
        <taxon>Lepidosauria</taxon>
        <taxon>Squamata</taxon>
        <taxon>Bifurcata</taxon>
        <taxon>Gekkota</taxon>
        <taxon>Sphaerodactylidae</taxon>
        <taxon>Sphaerodactylus</taxon>
    </lineage>
</organism>
<name>A0ACB8F1A6_9SAUR</name>
<evidence type="ECO:0000313" key="2">
    <source>
        <dbReference type="Proteomes" id="UP000827872"/>
    </source>
</evidence>
<sequence length="108" mass="12303">MFSAVRTSLNPFFSLAIGHWHSIKPRAPSAKERGYDYKTMNCKAIKDGYVTAHEQNLYRKLKDIRLSDNDERRFKRTPPKVPADMTYGKPARTQNTMAPFLAVGSPSI</sequence>
<accession>A0ACB8F1A6</accession>
<evidence type="ECO:0000313" key="1">
    <source>
        <dbReference type="EMBL" id="KAH7998473.1"/>
    </source>
</evidence>
<dbReference type="EMBL" id="CM037625">
    <property type="protein sequence ID" value="KAH7998473.1"/>
    <property type="molecule type" value="Genomic_DNA"/>
</dbReference>